<dbReference type="PANTHER" id="PTHR19353">
    <property type="entry name" value="FATTY ACID DESATURASE 2"/>
    <property type="match status" value="1"/>
</dbReference>
<comment type="caution">
    <text evidence="4">The sequence shown here is derived from an EMBL/GenBank/DDBJ whole genome shotgun (WGS) entry which is preliminary data.</text>
</comment>
<accession>A0ABS4I6G9</accession>
<organism evidence="4 5">
    <name type="scientific">Paenibacillus aceris</name>
    <dbReference type="NCBI Taxonomy" id="869555"/>
    <lineage>
        <taxon>Bacteria</taxon>
        <taxon>Bacillati</taxon>
        <taxon>Bacillota</taxon>
        <taxon>Bacilli</taxon>
        <taxon>Bacillales</taxon>
        <taxon>Paenibacillaceae</taxon>
        <taxon>Paenibacillus</taxon>
    </lineage>
</organism>
<feature type="region of interest" description="Disordered" evidence="1">
    <location>
        <begin position="353"/>
        <end position="380"/>
    </location>
</feature>
<feature type="transmembrane region" description="Helical" evidence="2">
    <location>
        <begin position="208"/>
        <end position="231"/>
    </location>
</feature>
<keyword evidence="2" id="KW-0472">Membrane</keyword>
<dbReference type="InterPro" id="IPR012171">
    <property type="entry name" value="Fatty_acid_desaturase"/>
</dbReference>
<dbReference type="CDD" id="cd03511">
    <property type="entry name" value="Rhizopine-oxygenase-like"/>
    <property type="match status" value="1"/>
</dbReference>
<proteinExistence type="predicted"/>
<protein>
    <submittedName>
        <fullName evidence="4">Fatty acid desaturase</fullName>
    </submittedName>
</protein>
<keyword evidence="5" id="KW-1185">Reference proteome</keyword>
<feature type="transmembrane region" description="Helical" evidence="2">
    <location>
        <begin position="51"/>
        <end position="70"/>
    </location>
</feature>
<dbReference type="PANTHER" id="PTHR19353:SF19">
    <property type="entry name" value="DELTA(5) FATTY ACID DESATURASE C-RELATED"/>
    <property type="match status" value="1"/>
</dbReference>
<keyword evidence="2" id="KW-0812">Transmembrane</keyword>
<evidence type="ECO:0000313" key="4">
    <source>
        <dbReference type="EMBL" id="MBP1966507.1"/>
    </source>
</evidence>
<feature type="region of interest" description="Disordered" evidence="1">
    <location>
        <begin position="1"/>
        <end position="20"/>
    </location>
</feature>
<evidence type="ECO:0000259" key="3">
    <source>
        <dbReference type="Pfam" id="PF00487"/>
    </source>
</evidence>
<dbReference type="InterPro" id="IPR039393">
    <property type="entry name" value="Rhizopine-oxygenase-like"/>
</dbReference>
<name>A0ABS4I6G9_9BACL</name>
<sequence length="380" mass="43651">MSSTNHKRDYSLTGKENQRAQERGLVTTEWYTSPIPRQRMKELMKRKDGPAIRDTVILFVLLIATGILAFYSWGTWWAIPAFFIYGTLYAAPGDSRWHECGHGTAFKTPWMNEVLYQIASFMVLRSATPWRWSHTRHHSDTYIVGRDPEILTERPPIWRILIMEIFHLYGGPKEIKRFFLHCSGKVDATENEYIPVSERPKVYLEARIYLLILASVIALSIIQMSLLPLMFIGLPTFYGTLLMLLFGLSQHLGLHEDVLDHRLNTRTMYLNPVFRFLYWNMNYHVEHHMFPMVPYHALPALHKEMQGDCPKPCTSLGAALKEVMIALIKQGKDPAYTIVKPLPSTARPYYFGPAKAPDASEERSTKTNTTMTGGMTHGAQ</sequence>
<evidence type="ECO:0000256" key="1">
    <source>
        <dbReference type="SAM" id="MobiDB-lite"/>
    </source>
</evidence>
<reference evidence="4 5" key="1">
    <citation type="submission" date="2021-03" db="EMBL/GenBank/DDBJ databases">
        <title>Genomic Encyclopedia of Type Strains, Phase IV (KMG-IV): sequencing the most valuable type-strain genomes for metagenomic binning, comparative biology and taxonomic classification.</title>
        <authorList>
            <person name="Goeker M."/>
        </authorList>
    </citation>
    <scope>NUCLEOTIDE SEQUENCE [LARGE SCALE GENOMIC DNA]</scope>
    <source>
        <strain evidence="4 5">DSM 24950</strain>
    </source>
</reference>
<evidence type="ECO:0000256" key="2">
    <source>
        <dbReference type="SAM" id="Phobius"/>
    </source>
</evidence>
<dbReference type="EMBL" id="JAGGKV010000022">
    <property type="protein sequence ID" value="MBP1966507.1"/>
    <property type="molecule type" value="Genomic_DNA"/>
</dbReference>
<evidence type="ECO:0000313" key="5">
    <source>
        <dbReference type="Proteomes" id="UP001519344"/>
    </source>
</evidence>
<keyword evidence="2" id="KW-1133">Transmembrane helix</keyword>
<feature type="domain" description="Fatty acid desaturase" evidence="3">
    <location>
        <begin position="75"/>
        <end position="312"/>
    </location>
</feature>
<dbReference type="InterPro" id="IPR005804">
    <property type="entry name" value="FA_desaturase_dom"/>
</dbReference>
<feature type="transmembrane region" description="Helical" evidence="2">
    <location>
        <begin position="76"/>
        <end position="92"/>
    </location>
</feature>
<dbReference type="Proteomes" id="UP001519344">
    <property type="component" value="Unassembled WGS sequence"/>
</dbReference>
<gene>
    <name evidence="4" type="ORF">J2Z65_005767</name>
</gene>
<feature type="transmembrane region" description="Helical" evidence="2">
    <location>
        <begin position="237"/>
        <end position="254"/>
    </location>
</feature>
<dbReference type="RefSeq" id="WP_167068571.1">
    <property type="nucleotide sequence ID" value="NZ_JAAOZR010000096.1"/>
</dbReference>
<dbReference type="Pfam" id="PF00487">
    <property type="entry name" value="FA_desaturase"/>
    <property type="match status" value="1"/>
</dbReference>